<sequence length="214" mass="24528">MIRILTILFLSSSSLLACDFFSNWTLHAPNYDESLKIESLKRYIQELNADRLHIDKNFYSRKSNFRKFFGFSFSGKDLSAWLNSRIKVYKIGPTGKYIAYFHDGMVVLGKDFFNLPKVEQALVLIHEARHADGREFTHSKCPAGFPYLSVRAPQTSLENVEACDERVDGSYGFGAAFLFEVYAFGLYQTGEERFVLGLYNSEVARIVIPESNHF</sequence>
<name>T0F3R5_9LEPT</name>
<keyword evidence="3" id="KW-1185">Reference proteome</keyword>
<evidence type="ECO:0000313" key="2">
    <source>
        <dbReference type="EMBL" id="EQA45750.1"/>
    </source>
</evidence>
<feature type="signal peptide" evidence="1">
    <location>
        <begin position="1"/>
        <end position="17"/>
    </location>
</feature>
<dbReference type="OrthoDB" id="324877at2"/>
<dbReference type="Proteomes" id="UP000015454">
    <property type="component" value="Unassembled WGS sequence"/>
</dbReference>
<dbReference type="STRING" id="1049789.LEP1GSC050_2075"/>
<keyword evidence="1" id="KW-0732">Signal</keyword>
<gene>
    <name evidence="2" type="ORF">LEP1GSC050_2075</name>
</gene>
<protein>
    <submittedName>
        <fullName evidence="2">Lipoprotein</fullName>
    </submittedName>
</protein>
<organism evidence="2 3">
    <name type="scientific">Leptospira broomii serovar Hurstbridge str. 5399</name>
    <dbReference type="NCBI Taxonomy" id="1049789"/>
    <lineage>
        <taxon>Bacteria</taxon>
        <taxon>Pseudomonadati</taxon>
        <taxon>Spirochaetota</taxon>
        <taxon>Spirochaetia</taxon>
        <taxon>Leptospirales</taxon>
        <taxon>Leptospiraceae</taxon>
        <taxon>Leptospira</taxon>
    </lineage>
</organism>
<accession>T0F3R5</accession>
<dbReference type="EMBL" id="AHMO02000008">
    <property type="protein sequence ID" value="EQA45750.1"/>
    <property type="molecule type" value="Genomic_DNA"/>
</dbReference>
<comment type="caution">
    <text evidence="2">The sequence shown here is derived from an EMBL/GenBank/DDBJ whole genome shotgun (WGS) entry which is preliminary data.</text>
</comment>
<dbReference type="PROSITE" id="PS51257">
    <property type="entry name" value="PROKAR_LIPOPROTEIN"/>
    <property type="match status" value="1"/>
</dbReference>
<proteinExistence type="predicted"/>
<feature type="chain" id="PRO_5004562952" evidence="1">
    <location>
        <begin position="18"/>
        <end position="214"/>
    </location>
</feature>
<dbReference type="AlphaFoldDB" id="T0F3R5"/>
<evidence type="ECO:0000256" key="1">
    <source>
        <dbReference type="SAM" id="SignalP"/>
    </source>
</evidence>
<keyword evidence="2" id="KW-0449">Lipoprotein</keyword>
<dbReference type="RefSeq" id="WP_010570370.1">
    <property type="nucleotide sequence ID" value="NZ_AHMO02000008.1"/>
</dbReference>
<reference evidence="2" key="1">
    <citation type="submission" date="2013-05" db="EMBL/GenBank/DDBJ databases">
        <authorList>
            <person name="Harkins D.M."/>
            <person name="Durkin A.S."/>
            <person name="Brinkac L.M."/>
            <person name="Haft D.H."/>
            <person name="Selengut J.D."/>
            <person name="Sanka R."/>
            <person name="DePew J."/>
            <person name="Purushe J."/>
            <person name="Hartskeerl R.A."/>
            <person name="Ahmed A."/>
            <person name="van der Linden H."/>
            <person name="Goris M.G.A."/>
            <person name="Vinetz J.M."/>
            <person name="Sutton G.G."/>
            <person name="Nierman W.C."/>
            <person name="Fouts D.E."/>
        </authorList>
    </citation>
    <scope>NUCLEOTIDE SEQUENCE [LARGE SCALE GENOMIC DNA]</scope>
    <source>
        <strain evidence="2">5399</strain>
    </source>
</reference>
<evidence type="ECO:0000313" key="3">
    <source>
        <dbReference type="Proteomes" id="UP000015454"/>
    </source>
</evidence>